<dbReference type="Proteomes" id="UP000319619">
    <property type="component" value="Unassembled WGS sequence"/>
</dbReference>
<organism evidence="7 8">
    <name type="scientific">candidate division LCP-89 bacterium B3_LCP</name>
    <dbReference type="NCBI Taxonomy" id="2012998"/>
    <lineage>
        <taxon>Bacteria</taxon>
        <taxon>Pseudomonadati</taxon>
        <taxon>Bacteria division LCP-89</taxon>
    </lineage>
</organism>
<dbReference type="SFLD" id="SFLDS00029">
    <property type="entry name" value="Radical_SAM"/>
    <property type="match status" value="1"/>
</dbReference>
<dbReference type="GO" id="GO:0051536">
    <property type="term" value="F:iron-sulfur cluster binding"/>
    <property type="evidence" value="ECO:0007669"/>
    <property type="project" value="UniProtKB-KW"/>
</dbReference>
<protein>
    <recommendedName>
        <fullName evidence="6">Radical SAM core domain-containing protein</fullName>
    </recommendedName>
</protein>
<keyword evidence="4" id="KW-0408">Iron</keyword>
<dbReference type="PANTHER" id="PTHR11228">
    <property type="entry name" value="RADICAL SAM DOMAIN PROTEIN"/>
    <property type="match status" value="1"/>
</dbReference>
<comment type="caution">
    <text evidence="7">The sequence shown here is derived from an EMBL/GenBank/DDBJ whole genome shotgun (WGS) entry which is preliminary data.</text>
</comment>
<evidence type="ECO:0000259" key="6">
    <source>
        <dbReference type="Pfam" id="PF04055"/>
    </source>
</evidence>
<sequence length="307" mass="34501">MLNSIHFLLTYTCLYECDHCFLYCNPRAKGTFTLEQLKTVFTEIEKIESIKEVYFEGGEPFLFYPLLMEGIKMAKATDLETGIVSNAYWATAVEDAELWLRSCRELKVDDLSLSDDEFHHGEDDNPAERALRAAQNLNIPVDTICIEKPTLEVPSDLAQMKGEPIVGGGTRFKGRAADKLTSDLPYRPVSEFTSCPYEDFENPTRVHLDSFGNVQLCQGISIGNMWEIPLSDLTKKYEPLNHPIAGPLIAGGPERLAASYSVNLKGGFVDECHYCYEVRKALLDKFPEYLAPKQVYGLEALTSESDK</sequence>
<dbReference type="InterPro" id="IPR007197">
    <property type="entry name" value="rSAM"/>
</dbReference>
<keyword evidence="3" id="KW-0479">Metal-binding</keyword>
<reference evidence="7 8" key="1">
    <citation type="submission" date="2017-06" db="EMBL/GenBank/DDBJ databases">
        <title>Novel microbial phyla capable of carbon fixation and sulfur reduction in deep-sea sediments.</title>
        <authorList>
            <person name="Huang J."/>
            <person name="Baker B."/>
            <person name="Wang Y."/>
        </authorList>
    </citation>
    <scope>NUCLEOTIDE SEQUENCE [LARGE SCALE GENOMIC DNA]</scope>
    <source>
        <strain evidence="7">B3_LCP</strain>
    </source>
</reference>
<dbReference type="InterPro" id="IPR050377">
    <property type="entry name" value="Radical_SAM_PqqE_MftC-like"/>
</dbReference>
<dbReference type="SUPFAM" id="SSF102114">
    <property type="entry name" value="Radical SAM enzymes"/>
    <property type="match status" value="1"/>
</dbReference>
<dbReference type="InterPro" id="IPR013785">
    <property type="entry name" value="Aldolase_TIM"/>
</dbReference>
<keyword evidence="5" id="KW-0411">Iron-sulfur</keyword>
<comment type="cofactor">
    <cofactor evidence="1">
        <name>[4Fe-4S] cluster</name>
        <dbReference type="ChEBI" id="CHEBI:49883"/>
    </cofactor>
</comment>
<dbReference type="PANTHER" id="PTHR11228:SF34">
    <property type="entry name" value="TUNGSTEN-CONTAINING ALDEHYDE FERREDOXIN OXIDOREDUCTASE COFACTOR MODIFYING PROTEIN"/>
    <property type="match status" value="1"/>
</dbReference>
<feature type="domain" description="Radical SAM core" evidence="6">
    <location>
        <begin position="9"/>
        <end position="140"/>
    </location>
</feature>
<keyword evidence="2" id="KW-0949">S-adenosyl-L-methionine</keyword>
<gene>
    <name evidence="7" type="ORF">CEE37_12695</name>
</gene>
<dbReference type="Pfam" id="PF04055">
    <property type="entry name" value="Radical_SAM"/>
    <property type="match status" value="1"/>
</dbReference>
<evidence type="ECO:0000256" key="4">
    <source>
        <dbReference type="ARBA" id="ARBA00023004"/>
    </source>
</evidence>
<evidence type="ECO:0000313" key="7">
    <source>
        <dbReference type="EMBL" id="TKJ38372.1"/>
    </source>
</evidence>
<proteinExistence type="predicted"/>
<dbReference type="AlphaFoldDB" id="A0A532UU30"/>
<evidence type="ECO:0000256" key="5">
    <source>
        <dbReference type="ARBA" id="ARBA00023014"/>
    </source>
</evidence>
<dbReference type="EMBL" id="NJBN01000010">
    <property type="protein sequence ID" value="TKJ38372.1"/>
    <property type="molecule type" value="Genomic_DNA"/>
</dbReference>
<dbReference type="InterPro" id="IPR058240">
    <property type="entry name" value="rSAM_sf"/>
</dbReference>
<name>A0A532UU30_UNCL8</name>
<accession>A0A532UU30</accession>
<dbReference type="GO" id="GO:0046872">
    <property type="term" value="F:metal ion binding"/>
    <property type="evidence" value="ECO:0007669"/>
    <property type="project" value="UniProtKB-KW"/>
</dbReference>
<evidence type="ECO:0000256" key="3">
    <source>
        <dbReference type="ARBA" id="ARBA00022723"/>
    </source>
</evidence>
<evidence type="ECO:0000313" key="8">
    <source>
        <dbReference type="Proteomes" id="UP000319619"/>
    </source>
</evidence>
<evidence type="ECO:0000256" key="2">
    <source>
        <dbReference type="ARBA" id="ARBA00022691"/>
    </source>
</evidence>
<dbReference type="Gene3D" id="3.20.20.70">
    <property type="entry name" value="Aldolase class I"/>
    <property type="match status" value="1"/>
</dbReference>
<evidence type="ECO:0000256" key="1">
    <source>
        <dbReference type="ARBA" id="ARBA00001966"/>
    </source>
</evidence>
<dbReference type="GO" id="GO:0003824">
    <property type="term" value="F:catalytic activity"/>
    <property type="evidence" value="ECO:0007669"/>
    <property type="project" value="InterPro"/>
</dbReference>